<dbReference type="EMBL" id="CP087164">
    <property type="protein sequence ID" value="UGS35524.1"/>
    <property type="molecule type" value="Genomic_DNA"/>
</dbReference>
<dbReference type="RefSeq" id="WP_259315208.1">
    <property type="nucleotide sequence ID" value="NZ_CP087164.1"/>
</dbReference>
<keyword evidence="3" id="KW-0560">Oxidoreductase</keyword>
<dbReference type="KEGG" id="sbae:DSM104329_01917"/>
<dbReference type="SMART" id="SM00226">
    <property type="entry name" value="LMWPc"/>
    <property type="match status" value="1"/>
</dbReference>
<dbReference type="GO" id="GO:0008794">
    <property type="term" value="F:arsenate reductase (glutaredoxin) activity"/>
    <property type="evidence" value="ECO:0007669"/>
    <property type="project" value="UniProtKB-EC"/>
</dbReference>
<keyword evidence="1" id="KW-0059">Arsenical resistance</keyword>
<dbReference type="Pfam" id="PF01451">
    <property type="entry name" value="LMWPc"/>
    <property type="match status" value="1"/>
</dbReference>
<dbReference type="InterPro" id="IPR023485">
    <property type="entry name" value="Ptyr_pPase"/>
</dbReference>
<keyword evidence="4" id="KW-1185">Reference proteome</keyword>
<evidence type="ECO:0000259" key="2">
    <source>
        <dbReference type="SMART" id="SM00226"/>
    </source>
</evidence>
<dbReference type="PANTHER" id="PTHR43428">
    <property type="entry name" value="ARSENATE REDUCTASE"/>
    <property type="match status" value="1"/>
</dbReference>
<dbReference type="CDD" id="cd16345">
    <property type="entry name" value="LMWP_ArsC"/>
    <property type="match status" value="1"/>
</dbReference>
<dbReference type="PANTHER" id="PTHR43428:SF1">
    <property type="entry name" value="ARSENATE REDUCTASE"/>
    <property type="match status" value="1"/>
</dbReference>
<feature type="domain" description="Phosphotyrosine protein phosphatase I" evidence="2">
    <location>
        <begin position="2"/>
        <end position="129"/>
    </location>
</feature>
<dbReference type="Proteomes" id="UP001162834">
    <property type="component" value="Chromosome"/>
</dbReference>
<proteinExistence type="predicted"/>
<reference evidence="3" key="1">
    <citation type="journal article" date="2022" name="Int. J. Syst. Evol. Microbiol.">
        <title>Pseudomonas aegrilactucae sp. nov. and Pseudomonas morbosilactucae sp. nov., pathogens causing bacterial rot of lettuce in Japan.</title>
        <authorList>
            <person name="Sawada H."/>
            <person name="Fujikawa T."/>
            <person name="Satou M."/>
        </authorList>
    </citation>
    <scope>NUCLEOTIDE SEQUENCE</scope>
    <source>
        <strain evidence="3">0166_1</strain>
    </source>
</reference>
<gene>
    <name evidence="3" type="primary">arsC</name>
    <name evidence="3" type="ORF">DSM104329_01917</name>
</gene>
<dbReference type="Gene3D" id="3.40.50.2300">
    <property type="match status" value="1"/>
</dbReference>
<dbReference type="EC" id="1.20.4.1" evidence="3"/>
<evidence type="ECO:0000256" key="1">
    <source>
        <dbReference type="ARBA" id="ARBA00022849"/>
    </source>
</evidence>
<dbReference type="InterPro" id="IPR036196">
    <property type="entry name" value="Ptyr_pPase_sf"/>
</dbReference>
<evidence type="ECO:0000313" key="3">
    <source>
        <dbReference type="EMBL" id="UGS35524.1"/>
    </source>
</evidence>
<sequence length="134" mass="14356">MANVLFVCLQNAGRSQMSQALLERAAGGRHAARSAGSQADPAGRVHPEVVEVMRELGIDLAGRRPHRLQQADAEWADVVVTMGCGDACPYIPGKRYVDWDLPDPAGQSLDAVRATRDDIARRVDDLLAPLDAGA</sequence>
<protein>
    <submittedName>
        <fullName evidence="3">Glutaredoxin arsenate reductase</fullName>
        <ecNumber evidence="3">1.20.4.1</ecNumber>
    </submittedName>
</protein>
<accession>A0A9E6XW57</accession>
<dbReference type="GO" id="GO:0046685">
    <property type="term" value="P:response to arsenic-containing substance"/>
    <property type="evidence" value="ECO:0007669"/>
    <property type="project" value="UniProtKB-KW"/>
</dbReference>
<name>A0A9E6XW57_9ACTN</name>
<organism evidence="3 4">
    <name type="scientific">Capillimicrobium parvum</name>
    <dbReference type="NCBI Taxonomy" id="2884022"/>
    <lineage>
        <taxon>Bacteria</taxon>
        <taxon>Bacillati</taxon>
        <taxon>Actinomycetota</taxon>
        <taxon>Thermoleophilia</taxon>
        <taxon>Solirubrobacterales</taxon>
        <taxon>Capillimicrobiaceae</taxon>
        <taxon>Capillimicrobium</taxon>
    </lineage>
</organism>
<evidence type="ECO:0000313" key="4">
    <source>
        <dbReference type="Proteomes" id="UP001162834"/>
    </source>
</evidence>
<dbReference type="AlphaFoldDB" id="A0A9E6XW57"/>
<dbReference type="SUPFAM" id="SSF52788">
    <property type="entry name" value="Phosphotyrosine protein phosphatases I"/>
    <property type="match status" value="1"/>
</dbReference>